<feature type="compositionally biased region" description="Basic and acidic residues" evidence="3">
    <location>
        <begin position="199"/>
        <end position="215"/>
    </location>
</feature>
<dbReference type="SUPFAM" id="SSF159141">
    <property type="entry name" value="HIN-2000 domain-like"/>
    <property type="match status" value="2"/>
</dbReference>
<keyword evidence="2" id="KW-0539">Nucleus</keyword>
<organism evidence="6 7">
    <name type="scientific">Catagonus wagneri</name>
    <name type="common">Chacoan peccary</name>
    <dbReference type="NCBI Taxonomy" id="51154"/>
    <lineage>
        <taxon>Eukaryota</taxon>
        <taxon>Metazoa</taxon>
        <taxon>Chordata</taxon>
        <taxon>Craniata</taxon>
        <taxon>Vertebrata</taxon>
        <taxon>Euteleostomi</taxon>
        <taxon>Mammalia</taxon>
        <taxon>Eutheria</taxon>
        <taxon>Laurasiatheria</taxon>
        <taxon>Artiodactyla</taxon>
        <taxon>Suina</taxon>
        <taxon>Tayassuidae</taxon>
        <taxon>Catagonus</taxon>
    </lineage>
</organism>
<feature type="compositionally biased region" description="Polar residues" evidence="3">
    <location>
        <begin position="220"/>
        <end position="237"/>
    </location>
</feature>
<dbReference type="PANTHER" id="PTHR12200">
    <property type="entry name" value="INTERFERON-INDUCIBLE PROTEIN AIM2 FAMILY MEMBER"/>
    <property type="match status" value="1"/>
</dbReference>
<dbReference type="InterPro" id="IPR012340">
    <property type="entry name" value="NA-bd_OB-fold"/>
</dbReference>
<evidence type="ECO:0000259" key="5">
    <source>
        <dbReference type="PROSITE" id="PS50834"/>
    </source>
</evidence>
<dbReference type="FunFam" id="1.10.533.10:FF:000011">
    <property type="entry name" value="Myeloid cell nuclear differentiation antigen"/>
    <property type="match status" value="1"/>
</dbReference>
<dbReference type="Gene3D" id="1.10.533.10">
    <property type="entry name" value="Death Domain, Fas"/>
    <property type="match status" value="1"/>
</dbReference>
<dbReference type="GO" id="GO:0003690">
    <property type="term" value="F:double-stranded DNA binding"/>
    <property type="evidence" value="ECO:0007669"/>
    <property type="project" value="TreeGrafter"/>
</dbReference>
<feature type="domain" description="HIN-200" evidence="5">
    <location>
        <begin position="329"/>
        <end position="527"/>
    </location>
</feature>
<evidence type="ECO:0000313" key="7">
    <source>
        <dbReference type="Proteomes" id="UP000694540"/>
    </source>
</evidence>
<protein>
    <recommendedName>
        <fullName evidence="8">Gamma-interferon-inducible protein 16</fullName>
    </recommendedName>
</protein>
<dbReference type="AlphaFoldDB" id="A0A8C3WZR3"/>
<evidence type="ECO:0000259" key="4">
    <source>
        <dbReference type="PROSITE" id="PS50824"/>
    </source>
</evidence>
<dbReference type="GO" id="GO:0005654">
    <property type="term" value="C:nucleoplasm"/>
    <property type="evidence" value="ECO:0007669"/>
    <property type="project" value="TreeGrafter"/>
</dbReference>
<reference evidence="6" key="1">
    <citation type="submission" date="2025-08" db="UniProtKB">
        <authorList>
            <consortium name="Ensembl"/>
        </authorList>
    </citation>
    <scope>IDENTIFICATION</scope>
</reference>
<feature type="compositionally biased region" description="Polar residues" evidence="3">
    <location>
        <begin position="138"/>
        <end position="157"/>
    </location>
</feature>
<evidence type="ECO:0000256" key="2">
    <source>
        <dbReference type="ARBA" id="ARBA00023242"/>
    </source>
</evidence>
<dbReference type="PANTHER" id="PTHR12200:SF24">
    <property type="entry name" value="INTERFERON ACTIVATED GENE 207-RELATED"/>
    <property type="match status" value="1"/>
</dbReference>
<dbReference type="InterPro" id="IPR004021">
    <property type="entry name" value="HIN200/IF120x"/>
</dbReference>
<dbReference type="InterPro" id="IPR011029">
    <property type="entry name" value="DEATH-like_dom_sf"/>
</dbReference>
<name>A0A8C3WZR3_9CETA</name>
<dbReference type="CDD" id="cd08305">
    <property type="entry name" value="Pyrin"/>
    <property type="match status" value="1"/>
</dbReference>
<dbReference type="Pfam" id="PF02758">
    <property type="entry name" value="PYRIN"/>
    <property type="match status" value="1"/>
</dbReference>
<feature type="domain" description="Pyrin" evidence="4">
    <location>
        <begin position="1"/>
        <end position="88"/>
    </location>
</feature>
<dbReference type="InterPro" id="IPR004020">
    <property type="entry name" value="DAPIN"/>
</dbReference>
<comment type="subcellular location">
    <subcellularLocation>
        <location evidence="1">Nucleus</location>
    </subcellularLocation>
</comment>
<dbReference type="Pfam" id="PF02760">
    <property type="entry name" value="HIN"/>
    <property type="match status" value="1"/>
</dbReference>
<feature type="region of interest" description="Disordered" evidence="3">
    <location>
        <begin position="98"/>
        <end position="237"/>
    </location>
</feature>
<dbReference type="InterPro" id="IPR040205">
    <property type="entry name" value="HIN-200"/>
</dbReference>
<sequence length="527" mass="59371">MGNEFKRIILLKGFQHMEDYHFKMIKSLLAHDLKLTRKMQEEYDRIKIADLMEEKFRGSLCVDKLIELVKGIDDIKHLAKTLQKEKLKVLKQLSIKETTSAKKRKQDKPSTDESTSATDKASGSESIKDTPAKKNKATTETNGSKGIKLTQEQSQLPGPSRQLPGPSRQLPESVTSPQSTGSLLWTLQMPAPTPSRSSYTKEKKGATTKANDVKKKTVSHKQSQLPGTSAASTHPTGSSYRMVQMTLPDPFTSFSTKEEEKKCIFSLTKEDAATKTVEPLRLKLSPVQSQHPKLSRSSMDSPEGYLRMPQMLSPTPASSPLTKKPRLKVVPKEASKEDGFQSVPKEVMVLRVEEPFTYDVRDGEKMMFHATVATETQYFQVKVFHIALKEKFIPKKIIAISDYFGRNGFLELYSASSVSDVNTDRKMEISKSLIQKANATPKISDLYLQTLGTFVSGVYLVHKKLVCQECIYYEIQDKTGVMEVLVYGRLTNIYCEEGYKLKLTCFELALSGDRRQLRSVIHSFIKV</sequence>
<dbReference type="GO" id="GO:0005829">
    <property type="term" value="C:cytosol"/>
    <property type="evidence" value="ECO:0007669"/>
    <property type="project" value="TreeGrafter"/>
</dbReference>
<feature type="compositionally biased region" description="Polar residues" evidence="3">
    <location>
        <begin position="112"/>
        <end position="125"/>
    </location>
</feature>
<proteinExistence type="predicted"/>
<evidence type="ECO:0000313" key="6">
    <source>
        <dbReference type="Ensembl" id="ENSCWAP00000021159.1"/>
    </source>
</evidence>
<dbReference type="FunFam" id="2.40.50.140:FF:000105">
    <property type="entry name" value="Myeloid cell nuclear differentiation antigen"/>
    <property type="match status" value="1"/>
</dbReference>
<dbReference type="Ensembl" id="ENSCWAT00000022945.1">
    <property type="protein sequence ID" value="ENSCWAP00000021159.1"/>
    <property type="gene ID" value="ENSCWAG00000016179.1"/>
</dbReference>
<dbReference type="GO" id="GO:0002218">
    <property type="term" value="P:activation of innate immune response"/>
    <property type="evidence" value="ECO:0007669"/>
    <property type="project" value="InterPro"/>
</dbReference>
<accession>A0A8C3WZR3</accession>
<feature type="compositionally biased region" description="Polar residues" evidence="3">
    <location>
        <begin position="170"/>
        <end position="185"/>
    </location>
</feature>
<dbReference type="Gene3D" id="2.40.50.140">
    <property type="entry name" value="Nucleic acid-binding proteins"/>
    <property type="match status" value="2"/>
</dbReference>
<reference evidence="6" key="2">
    <citation type="submission" date="2025-09" db="UniProtKB">
        <authorList>
            <consortium name="Ensembl"/>
        </authorList>
    </citation>
    <scope>IDENTIFICATION</scope>
</reference>
<keyword evidence="7" id="KW-1185">Reference proteome</keyword>
<dbReference type="GeneTree" id="ENSGT00390000013296"/>
<dbReference type="Proteomes" id="UP000694540">
    <property type="component" value="Unplaced"/>
</dbReference>
<dbReference type="PROSITE" id="PS50834">
    <property type="entry name" value="HIN_200"/>
    <property type="match status" value="1"/>
</dbReference>
<dbReference type="FunFam" id="2.40.50.140:FF:000101">
    <property type="entry name" value="Myeloid cell nuclear differentiation antigen"/>
    <property type="match status" value="1"/>
</dbReference>
<evidence type="ECO:0008006" key="8">
    <source>
        <dbReference type="Google" id="ProtNLM"/>
    </source>
</evidence>
<evidence type="ECO:0000256" key="3">
    <source>
        <dbReference type="SAM" id="MobiDB-lite"/>
    </source>
</evidence>
<dbReference type="PROSITE" id="PS50824">
    <property type="entry name" value="DAPIN"/>
    <property type="match status" value="1"/>
</dbReference>
<dbReference type="GO" id="GO:0035458">
    <property type="term" value="P:cellular response to interferon-beta"/>
    <property type="evidence" value="ECO:0007669"/>
    <property type="project" value="InterPro"/>
</dbReference>
<evidence type="ECO:0000256" key="1">
    <source>
        <dbReference type="ARBA" id="ARBA00004123"/>
    </source>
</evidence>
<dbReference type="SMART" id="SM01289">
    <property type="entry name" value="PYRIN"/>
    <property type="match status" value="1"/>
</dbReference>